<reference evidence="1" key="1">
    <citation type="submission" date="2022-08" db="EMBL/GenBank/DDBJ databases">
        <title>Genome Sequence of Fusarium decemcellulare.</title>
        <authorList>
            <person name="Buettner E."/>
        </authorList>
    </citation>
    <scope>NUCLEOTIDE SEQUENCE</scope>
    <source>
        <strain evidence="1">Babe19</strain>
    </source>
</reference>
<evidence type="ECO:0000313" key="1">
    <source>
        <dbReference type="EMBL" id="KAJ3523569.1"/>
    </source>
</evidence>
<dbReference type="Proteomes" id="UP001148629">
    <property type="component" value="Unassembled WGS sequence"/>
</dbReference>
<name>A0ACC1RT54_9HYPO</name>
<proteinExistence type="predicted"/>
<accession>A0ACC1RT54</accession>
<protein>
    <submittedName>
        <fullName evidence="1">Uncharacterized protein</fullName>
    </submittedName>
</protein>
<evidence type="ECO:0000313" key="2">
    <source>
        <dbReference type="Proteomes" id="UP001148629"/>
    </source>
</evidence>
<gene>
    <name evidence="1" type="ORF">NM208_g12403</name>
</gene>
<sequence length="485" mass="54266">MDLDASRPRLASQTSHGGTYQPHERPGDFSRLRIPSQPRLPYQSLNETSALLRSPGPLESMLKTTTETGDIGIFSIQTPMSAVTYHYPQRPRPDFKGPRRPSRPYYRGLEDGPVRDDRKSLPSYRDTASEIISLYGSTTQPSYSRSFSPSSDGDHRSYSLTTCSSRRIPSCKSSGTFQSLPSNSGLQRPRSPFPYPTRLKRPGVRPTSPAMTDNGVVDYSRMVEIDRVSQRTVHRPSKPKDYHGYRRYPPLSLRPGFSRSTSSLPSRTSPKPRHYSPGSGRSRMQSTMPYWAASSQCRQTSSSGQSIRSASLTSIVEMYRGMPPNRDVLPPRSPRSFYYDYTEEFDTESTYELEHAVPLCPIPQSGGSMRRPLLLRANGMEHADETDMPPMTYSDADSYKDHTDSLLGRDGQSQINTNHDKTSQPGLDKRQSFYGDTLFSRNTSTRSSASTYSRNALIHARRVHSNSAPPAHASPVIDRAGIDGF</sequence>
<keyword evidence="2" id="KW-1185">Reference proteome</keyword>
<comment type="caution">
    <text evidence="1">The sequence shown here is derived from an EMBL/GenBank/DDBJ whole genome shotgun (WGS) entry which is preliminary data.</text>
</comment>
<dbReference type="EMBL" id="JANRMS010002230">
    <property type="protein sequence ID" value="KAJ3523569.1"/>
    <property type="molecule type" value="Genomic_DNA"/>
</dbReference>
<organism evidence="1 2">
    <name type="scientific">Fusarium decemcellulare</name>
    <dbReference type="NCBI Taxonomy" id="57161"/>
    <lineage>
        <taxon>Eukaryota</taxon>
        <taxon>Fungi</taxon>
        <taxon>Dikarya</taxon>
        <taxon>Ascomycota</taxon>
        <taxon>Pezizomycotina</taxon>
        <taxon>Sordariomycetes</taxon>
        <taxon>Hypocreomycetidae</taxon>
        <taxon>Hypocreales</taxon>
        <taxon>Nectriaceae</taxon>
        <taxon>Fusarium</taxon>
        <taxon>Fusarium decemcellulare species complex</taxon>
    </lineage>
</organism>